<dbReference type="PANTHER" id="PTHR42917">
    <property type="entry name" value="2,4-DIENOYL-COA REDUCTASE"/>
    <property type="match status" value="1"/>
</dbReference>
<evidence type="ECO:0000313" key="12">
    <source>
        <dbReference type="EMBL" id="MCU9836872.1"/>
    </source>
</evidence>
<keyword evidence="5" id="KW-0288">FMN</keyword>
<keyword evidence="13" id="KW-1185">Reference proteome</keyword>
<dbReference type="PRINTS" id="PR00368">
    <property type="entry name" value="FADPNR"/>
</dbReference>
<dbReference type="SUPFAM" id="SSF51905">
    <property type="entry name" value="FAD/NAD(P)-binding domain"/>
    <property type="match status" value="1"/>
</dbReference>
<dbReference type="InterPro" id="IPR036188">
    <property type="entry name" value="FAD/NAD-bd_sf"/>
</dbReference>
<dbReference type="Proteomes" id="UP001321014">
    <property type="component" value="Unassembled WGS sequence"/>
</dbReference>
<dbReference type="Gene3D" id="3.20.20.70">
    <property type="entry name" value="Aldolase class I"/>
    <property type="match status" value="1"/>
</dbReference>
<accession>A0ABT2WME9</accession>
<protein>
    <submittedName>
        <fullName evidence="12">NAD(P)-binding protein</fullName>
    </submittedName>
</protein>
<dbReference type="Gene3D" id="3.50.50.60">
    <property type="entry name" value="FAD/NAD(P)-binding domain"/>
    <property type="match status" value="1"/>
</dbReference>
<dbReference type="InterPro" id="IPR037348">
    <property type="entry name" value="TMADH/DMDH_FMN-bd"/>
</dbReference>
<dbReference type="Pfam" id="PF22620">
    <property type="entry name" value="OYE-like_second_a-b"/>
    <property type="match status" value="1"/>
</dbReference>
<keyword evidence="7" id="KW-0560">Oxidoreductase</keyword>
<dbReference type="RefSeq" id="WP_263387061.1">
    <property type="nucleotide sequence ID" value="NZ_JAOVQN010000002.1"/>
</dbReference>
<dbReference type="CDD" id="cd02929">
    <property type="entry name" value="TMADH_HD_FMN"/>
    <property type="match status" value="1"/>
</dbReference>
<dbReference type="EMBL" id="JAOVQN010000002">
    <property type="protein sequence ID" value="MCU9836872.1"/>
    <property type="molecule type" value="Genomic_DNA"/>
</dbReference>
<dbReference type="Gene3D" id="3.40.50.720">
    <property type="entry name" value="NAD(P)-binding Rossmann-like Domain"/>
    <property type="match status" value="1"/>
</dbReference>
<dbReference type="SUPFAM" id="SSF51395">
    <property type="entry name" value="FMN-linked oxidoreductases"/>
    <property type="match status" value="1"/>
</dbReference>
<keyword evidence="4" id="KW-0285">Flavoprotein</keyword>
<sequence>MRDPRYDILFEPVQIGPLTAKNRFYQVPHCNGGGYRDPSAAAAMRGIKAEGGWGVIFTEQCEMHHTSEITPFIELRLWEDKDIPQLRRMSERMKEHGALAGIQLAYSGINGPNLYTKEVPLAPTALPIRTFTNDPVQARALSKSDIRDLRRWFVTATKRSRAAGFDLICLYGAHGFGIFQHFLSRATNQRSDEYGGSLENRARFSQEVIADIREAVGDSMAITLRVSLDESIGALGFSNAELRDYIEMNRNLPDLWDLAQGTWEDCSGPSRFKDEAAQEQLVRGIRELTDQPVVGVGRFTSPDVMVRMVKSGTLDFIGCARPSIADPFLPKKVEKGRIEDIRECIGCNICITGDMTMSISRCTQNPTFMEEWRKGWHPERMNPKGDSSNVLVVGSGPAGLEAAWALCRRGYDVAIAEARKVIGGRVTRERALPGLSAWGRVVDYREYQLGQRANVEIYRQSELDAAAILEFGFQNICIATGSTWRRDGVARQHVVPMPIAPGAQVFTPDDLMEGRLPKGRVVIFDDDHYYMGGVLAELLTKTGAQVTLITPAPFVSDWTRNTLEQGAIHARLVEAGVEIVLNRGVTAIWADHVVTNCVYTGRTRPMEMDSVVVVAARLGNDQLYQDLVGREADWAEAGIRSVRLIGDANAPGPIAWATYAGHRYARELDAPETGDAPSFRREITELAADWPG</sequence>
<evidence type="ECO:0000259" key="10">
    <source>
        <dbReference type="Pfam" id="PF00724"/>
    </source>
</evidence>
<dbReference type="InterPro" id="IPR054428">
    <property type="entry name" value="TMADH/DMDH/HD_second_a-b"/>
</dbReference>
<dbReference type="InterPro" id="IPR013785">
    <property type="entry name" value="Aldolase_TIM"/>
</dbReference>
<reference evidence="12 13" key="1">
    <citation type="submission" date="2022-10" db="EMBL/GenBank/DDBJ databases">
        <title>Ruegeria sp. nov., isolated from ocean surface water.</title>
        <authorList>
            <person name="He W."/>
            <person name="Wang L."/>
            <person name="Zhang D.-F."/>
        </authorList>
    </citation>
    <scope>NUCLEOTIDE SEQUENCE [LARGE SCALE GENOMIC DNA]</scope>
    <source>
        <strain evidence="12 13">WL0004</strain>
    </source>
</reference>
<comment type="similarity">
    <text evidence="3">In the N-terminal section; belongs to the NADH:flavin oxidoreductase/NADH oxidase family.</text>
</comment>
<name>A0ABT2WME9_9RHOB</name>
<organism evidence="12 13">
    <name type="scientific">Ruegeria marisflavi</name>
    <dbReference type="NCBI Taxonomy" id="2984152"/>
    <lineage>
        <taxon>Bacteria</taxon>
        <taxon>Pseudomonadati</taxon>
        <taxon>Pseudomonadota</taxon>
        <taxon>Alphaproteobacteria</taxon>
        <taxon>Rhodobacterales</taxon>
        <taxon>Roseobacteraceae</taxon>
        <taxon>Ruegeria</taxon>
    </lineage>
</organism>
<proteinExistence type="inferred from homology"/>
<feature type="domain" description="NADH:flavin oxidoreductase/NADH oxidase N-terminal" evidence="10">
    <location>
        <begin position="9"/>
        <end position="338"/>
    </location>
</feature>
<evidence type="ECO:0000256" key="5">
    <source>
        <dbReference type="ARBA" id="ARBA00022643"/>
    </source>
</evidence>
<evidence type="ECO:0000256" key="7">
    <source>
        <dbReference type="ARBA" id="ARBA00023002"/>
    </source>
</evidence>
<keyword evidence="9" id="KW-0411">Iron-sulfur</keyword>
<keyword evidence="6" id="KW-0479">Metal-binding</keyword>
<evidence type="ECO:0000313" key="13">
    <source>
        <dbReference type="Proteomes" id="UP001321014"/>
    </source>
</evidence>
<evidence type="ECO:0000256" key="9">
    <source>
        <dbReference type="ARBA" id="ARBA00023014"/>
    </source>
</evidence>
<comment type="caution">
    <text evidence="12">The sequence shown here is derived from an EMBL/GenBank/DDBJ whole genome shotgun (WGS) entry which is preliminary data.</text>
</comment>
<dbReference type="PANTHER" id="PTHR42917:SF2">
    <property type="entry name" value="2,4-DIENOYL-COA REDUCTASE [(2E)-ENOYL-COA-PRODUCING]"/>
    <property type="match status" value="1"/>
</dbReference>
<dbReference type="InterPro" id="IPR051793">
    <property type="entry name" value="NADH:flavin_oxidoreductase"/>
</dbReference>
<evidence type="ECO:0000256" key="2">
    <source>
        <dbReference type="ARBA" id="ARBA00001966"/>
    </source>
</evidence>
<feature type="domain" description="TMADH/DMDH/HD second alpha/beta" evidence="11">
    <location>
        <begin position="507"/>
        <end position="583"/>
    </location>
</feature>
<dbReference type="Pfam" id="PF13450">
    <property type="entry name" value="NAD_binding_8"/>
    <property type="match status" value="1"/>
</dbReference>
<evidence type="ECO:0000256" key="3">
    <source>
        <dbReference type="ARBA" id="ARBA00011048"/>
    </source>
</evidence>
<evidence type="ECO:0000256" key="1">
    <source>
        <dbReference type="ARBA" id="ARBA00001917"/>
    </source>
</evidence>
<evidence type="ECO:0000259" key="11">
    <source>
        <dbReference type="Pfam" id="PF22620"/>
    </source>
</evidence>
<comment type="cofactor">
    <cofactor evidence="2">
        <name>[4Fe-4S] cluster</name>
        <dbReference type="ChEBI" id="CHEBI:49883"/>
    </cofactor>
</comment>
<dbReference type="Pfam" id="PF00724">
    <property type="entry name" value="Oxidored_FMN"/>
    <property type="match status" value="1"/>
</dbReference>
<keyword evidence="8" id="KW-0408">Iron</keyword>
<evidence type="ECO:0000256" key="6">
    <source>
        <dbReference type="ARBA" id="ARBA00022723"/>
    </source>
</evidence>
<gene>
    <name evidence="12" type="ORF">OEZ49_03740</name>
</gene>
<dbReference type="InterPro" id="IPR001155">
    <property type="entry name" value="OxRdtase_FMN_N"/>
</dbReference>
<evidence type="ECO:0000256" key="4">
    <source>
        <dbReference type="ARBA" id="ARBA00022630"/>
    </source>
</evidence>
<comment type="cofactor">
    <cofactor evidence="1">
        <name>FMN</name>
        <dbReference type="ChEBI" id="CHEBI:58210"/>
    </cofactor>
</comment>
<evidence type="ECO:0000256" key="8">
    <source>
        <dbReference type="ARBA" id="ARBA00023004"/>
    </source>
</evidence>